<feature type="region of interest" description="Disordered" evidence="1">
    <location>
        <begin position="179"/>
        <end position="212"/>
    </location>
</feature>
<evidence type="ECO:0000256" key="1">
    <source>
        <dbReference type="SAM" id="MobiDB-lite"/>
    </source>
</evidence>
<gene>
    <name evidence="2" type="ordered locus">XAC0277</name>
</gene>
<dbReference type="NCBIfam" id="NF041356">
    <property type="entry name" value="XopR"/>
    <property type="match status" value="1"/>
</dbReference>
<feature type="compositionally biased region" description="Low complexity" evidence="1">
    <location>
        <begin position="193"/>
        <end position="202"/>
    </location>
</feature>
<proteinExistence type="predicted"/>
<evidence type="ECO:0008006" key="4">
    <source>
        <dbReference type="Google" id="ProtNLM"/>
    </source>
</evidence>
<dbReference type="AlphaFoldDB" id="A0AAI7ZCL0"/>
<evidence type="ECO:0000313" key="2">
    <source>
        <dbReference type="EMBL" id="AAM35169.1"/>
    </source>
</evidence>
<reference evidence="2 3" key="1">
    <citation type="journal article" date="2002" name="Nature">
        <title>Comparison of the genomes of two Xanthomonas pathogens with differing host specificities.</title>
        <authorList>
            <person name="da Silva A.C."/>
            <person name="Ferro J.A."/>
            <person name="Reinach F.C."/>
            <person name="Farah C.S."/>
            <person name="Furlan L.R."/>
            <person name="Quaggio R.B."/>
            <person name="Monteiro-Vitorello C.B."/>
            <person name="Van Sluys M.A."/>
            <person name="Almeida N.F."/>
            <person name="Alves L.M."/>
            <person name="do Amaral A.M."/>
            <person name="Bertolini M.C."/>
            <person name="Camargo L.E."/>
            <person name="Camarotte G."/>
            <person name="Cannavan F."/>
            <person name="Cardozo J."/>
            <person name="Chambergo F."/>
            <person name="Ciapina L.P."/>
            <person name="Cicarelli R.M."/>
            <person name="Coutinho L.L."/>
            <person name="Cursino-Santos J.R."/>
            <person name="El-Dorry H."/>
            <person name="Faria J.B."/>
            <person name="Ferreira A.J."/>
            <person name="Ferreira R.C."/>
            <person name="Ferro M.I."/>
            <person name="Formighieri E.F."/>
            <person name="Franco M.C."/>
            <person name="Greggio C.C."/>
            <person name="Gruber A."/>
            <person name="Katsuyama A.M."/>
            <person name="Kishi L.T."/>
            <person name="Leite R.P."/>
            <person name="Lemos E.G."/>
            <person name="Lemos M.V."/>
            <person name="Locali E.C."/>
            <person name="Machado M.A."/>
            <person name="Madeira A.M."/>
            <person name="Martinez-Rossi N.M."/>
            <person name="Martins E.C."/>
            <person name="Meidanis J."/>
            <person name="Menck C.F."/>
            <person name="Miyaki C.Y."/>
            <person name="Moon D.H."/>
            <person name="Moreira L.M."/>
            <person name="Novo M.T."/>
            <person name="Okura V.K."/>
            <person name="Oliveira M.C."/>
            <person name="Oliveira V.R."/>
            <person name="Pereira H.A."/>
            <person name="Rossi A."/>
            <person name="Sena J.A."/>
            <person name="Silva C."/>
            <person name="de Souza R.F."/>
            <person name="Spinola L.A."/>
            <person name="Takita M.A."/>
            <person name="Tamura R.E."/>
            <person name="Teixeira E.C."/>
            <person name="Tezza R.I."/>
            <person name="Trindade dos Santos M."/>
            <person name="Truffi D."/>
            <person name="Tsai S.M."/>
            <person name="White F.F."/>
            <person name="Setubal J.C."/>
            <person name="Kitajima J.P."/>
        </authorList>
    </citation>
    <scope>NUCLEOTIDE SEQUENCE [LARGE SCALE GENOMIC DNA]</scope>
    <source>
        <strain evidence="2 3">306</strain>
    </source>
</reference>
<dbReference type="EMBL" id="AE008923">
    <property type="protein sequence ID" value="AAM35169.1"/>
    <property type="molecule type" value="Genomic_DNA"/>
</dbReference>
<name>A0AAI7ZCL0_XANAC</name>
<dbReference type="Proteomes" id="UP000000576">
    <property type="component" value="Chromosome"/>
</dbReference>
<feature type="region of interest" description="Disordered" evidence="1">
    <location>
        <begin position="83"/>
        <end position="167"/>
    </location>
</feature>
<accession>A0AAI7ZCL0</accession>
<evidence type="ECO:0000313" key="3">
    <source>
        <dbReference type="Proteomes" id="UP000000576"/>
    </source>
</evidence>
<dbReference type="GeneID" id="78736482"/>
<sequence>MRLTSFFRSTHPVAPEPLNPATTDTTMTAATPSLHSLSHAPKAGTAQGAAKSRQGMLASARKSLATLRKQLPSMCMGAPATKIAQSQPALATPAPNAARRGENQRPPVPQAGVDARWQAPEAMPPPRSRVPMHTAAPPPQPLSAARAAERFQQRQGGPEELPQQRVPSLARRDLARRDQVWQPQQPTHPSRPAPAASPKAATPAPPSPSRRLRPVRIMNLELAALNEQCHHIGRRLYKERRAPGPEERSVFEMRAALIAERDAVRDRQLDGMLAALAPLEKIAAPKTTSNRLAMVQRDVMQSNRHALLAVRRENIDMTKMQVYFVRAQRRLESLKESGAPPDKIRRLERMMQGYTNVLALQDIVRQTDEQLHRMGAPRLMDSIPTTAQERALSEQNELDAHREAIENGYY</sequence>
<organism evidence="2 3">
    <name type="scientific">Xanthomonas axonopodis pv. citri (strain 306)</name>
    <dbReference type="NCBI Taxonomy" id="190486"/>
    <lineage>
        <taxon>Bacteria</taxon>
        <taxon>Pseudomonadati</taxon>
        <taxon>Pseudomonadota</taxon>
        <taxon>Gammaproteobacteria</taxon>
        <taxon>Lysobacterales</taxon>
        <taxon>Lysobacteraceae</taxon>
        <taxon>Xanthomonas</taxon>
    </lineage>
</organism>
<dbReference type="KEGG" id="xac:XAC0277"/>
<protein>
    <recommendedName>
        <fullName evidence="4">Type III secretion protein</fullName>
    </recommendedName>
</protein>
<dbReference type="RefSeq" id="WP_011050211.1">
    <property type="nucleotide sequence ID" value="NC_003919.1"/>
</dbReference>
<feature type="region of interest" description="Disordered" evidence="1">
    <location>
        <begin position="1"/>
        <end position="26"/>
    </location>
</feature>